<dbReference type="Pfam" id="PF00067">
    <property type="entry name" value="p450"/>
    <property type="match status" value="1"/>
</dbReference>
<dbReference type="PANTHER" id="PTHR24304">
    <property type="entry name" value="CYTOCHROME P450 FAMILY 7"/>
    <property type="match status" value="1"/>
</dbReference>
<dbReference type="GO" id="GO:0016705">
    <property type="term" value="F:oxidoreductase activity, acting on paired donors, with incorporation or reduction of molecular oxygen"/>
    <property type="evidence" value="ECO:0007669"/>
    <property type="project" value="InterPro"/>
</dbReference>
<evidence type="ECO:0000256" key="2">
    <source>
        <dbReference type="ARBA" id="ARBA00022617"/>
    </source>
</evidence>
<dbReference type="GO" id="GO:0005506">
    <property type="term" value="F:iron ion binding"/>
    <property type="evidence" value="ECO:0007669"/>
    <property type="project" value="InterPro"/>
</dbReference>
<dbReference type="Proteomes" id="UP001148614">
    <property type="component" value="Unassembled WGS sequence"/>
</dbReference>
<dbReference type="InterPro" id="IPR001128">
    <property type="entry name" value="Cyt_P450"/>
</dbReference>
<evidence type="ECO:0000313" key="5">
    <source>
        <dbReference type="EMBL" id="KAJ3579173.1"/>
    </source>
</evidence>
<comment type="similarity">
    <text evidence="1">Belongs to the cytochrome P450 family.</text>
</comment>
<dbReference type="GO" id="GO:0020037">
    <property type="term" value="F:heme binding"/>
    <property type="evidence" value="ECO:0007669"/>
    <property type="project" value="InterPro"/>
</dbReference>
<accession>A0A9W8TQ77</accession>
<evidence type="ECO:0000256" key="1">
    <source>
        <dbReference type="ARBA" id="ARBA00010617"/>
    </source>
</evidence>
<evidence type="ECO:0000313" key="6">
    <source>
        <dbReference type="Proteomes" id="UP001148614"/>
    </source>
</evidence>
<dbReference type="GO" id="GO:0008395">
    <property type="term" value="F:steroid hydroxylase activity"/>
    <property type="evidence" value="ECO:0007669"/>
    <property type="project" value="TreeGrafter"/>
</dbReference>
<keyword evidence="4" id="KW-0408">Iron</keyword>
<reference evidence="5" key="1">
    <citation type="submission" date="2022-07" db="EMBL/GenBank/DDBJ databases">
        <title>Genome Sequence of Xylaria arbuscula.</title>
        <authorList>
            <person name="Buettner E."/>
        </authorList>
    </citation>
    <scope>NUCLEOTIDE SEQUENCE</scope>
    <source>
        <strain evidence="5">VT107</strain>
    </source>
</reference>
<evidence type="ECO:0000256" key="3">
    <source>
        <dbReference type="ARBA" id="ARBA00022723"/>
    </source>
</evidence>
<keyword evidence="6" id="KW-1185">Reference proteome</keyword>
<keyword evidence="3" id="KW-0479">Metal-binding</keyword>
<dbReference type="PANTHER" id="PTHR24304:SF2">
    <property type="entry name" value="24-HYDROXYCHOLESTEROL 7-ALPHA-HYDROXYLASE"/>
    <property type="match status" value="1"/>
</dbReference>
<dbReference type="EMBL" id="JANPWZ010000124">
    <property type="protein sequence ID" value="KAJ3579173.1"/>
    <property type="molecule type" value="Genomic_DNA"/>
</dbReference>
<dbReference type="SUPFAM" id="SSF48264">
    <property type="entry name" value="Cytochrome P450"/>
    <property type="match status" value="1"/>
</dbReference>
<proteinExistence type="inferred from homology"/>
<dbReference type="InterPro" id="IPR036396">
    <property type="entry name" value="Cyt_P450_sf"/>
</dbReference>
<dbReference type="Gene3D" id="1.10.630.10">
    <property type="entry name" value="Cytochrome P450"/>
    <property type="match status" value="1"/>
</dbReference>
<dbReference type="AlphaFoldDB" id="A0A9W8TQ77"/>
<keyword evidence="2" id="KW-0349">Heme</keyword>
<organism evidence="5 6">
    <name type="scientific">Xylaria arbuscula</name>
    <dbReference type="NCBI Taxonomy" id="114810"/>
    <lineage>
        <taxon>Eukaryota</taxon>
        <taxon>Fungi</taxon>
        <taxon>Dikarya</taxon>
        <taxon>Ascomycota</taxon>
        <taxon>Pezizomycotina</taxon>
        <taxon>Sordariomycetes</taxon>
        <taxon>Xylariomycetidae</taxon>
        <taxon>Xylariales</taxon>
        <taxon>Xylariaceae</taxon>
        <taxon>Xylaria</taxon>
    </lineage>
</organism>
<protein>
    <recommendedName>
        <fullName evidence="7">Cytochrome P450</fullName>
    </recommendedName>
</protein>
<evidence type="ECO:0000256" key="4">
    <source>
        <dbReference type="ARBA" id="ARBA00023004"/>
    </source>
</evidence>
<gene>
    <name evidence="5" type="ORF">NPX13_g1393</name>
</gene>
<comment type="caution">
    <text evidence="5">The sequence shown here is derived from an EMBL/GenBank/DDBJ whole genome shotgun (WGS) entry which is preliminary data.</text>
</comment>
<sequence length="428" mass="49176">MCIPLSDNQAASAVGHSDSYILEELSIHANKASKQVFIIQCWLGPTRLHLVTGPGPTSLLFRPYFTSNAWITRILEKSGGCSPWDVVKFVQDESGGSRVPWTGGAQHTDDRIWYKFHQTYKQNMMNTEEVTAFSKTFDLYFNQHLSKIPVHEWVESIRVYEFFKESMTIAATNTTVGLRLLENSPNFVKSFWEYEKVVVSLAFGLPTWLNRSAVRVRNRARAKCWKWVETGDRQFDWQKVGPENPSEWQPVFGLRISRELIRILHAKSIPVCTWVFMHLVENPHLFKDVQDELSKAKIAGDTFNYQKLFPLPLLQSVYTETLRIHLSVLITRRTTELVAFGPYNSPKGTNMQVANGISHPDKPICAMLSQRTKNINEKLDYVAIPNIGNASHAMLILPEHPQSRDASIDNSKFFMMLLPPQRYQHEEY</sequence>
<dbReference type="VEuPathDB" id="FungiDB:F4678DRAFT_148042"/>
<evidence type="ECO:0008006" key="7">
    <source>
        <dbReference type="Google" id="ProtNLM"/>
    </source>
</evidence>
<dbReference type="InterPro" id="IPR050529">
    <property type="entry name" value="CYP450_sterol_14alpha_dmase"/>
</dbReference>
<name>A0A9W8TQ77_9PEZI</name>